<proteinExistence type="inferred from homology"/>
<dbReference type="SUPFAM" id="SSF143800">
    <property type="entry name" value="L28p-like"/>
    <property type="match status" value="1"/>
</dbReference>
<keyword evidence="3" id="KW-0687">Ribonucleoprotein</keyword>
<comment type="caution">
    <text evidence="4">The sequence shown here is derived from an EMBL/GenBank/DDBJ whole genome shotgun (WGS) entry which is preliminary data.</text>
</comment>
<evidence type="ECO:0000256" key="1">
    <source>
        <dbReference type="ARBA" id="ARBA00008760"/>
    </source>
</evidence>
<dbReference type="InterPro" id="IPR037147">
    <property type="entry name" value="Ribosomal_bL28_sf"/>
</dbReference>
<gene>
    <name evidence="4" type="ORF">DDY47_03020</name>
</gene>
<dbReference type="InterPro" id="IPR026569">
    <property type="entry name" value="Ribosomal_bL28"/>
</dbReference>
<evidence type="ECO:0000256" key="3">
    <source>
        <dbReference type="ARBA" id="ARBA00023274"/>
    </source>
</evidence>
<evidence type="ECO:0008006" key="6">
    <source>
        <dbReference type="Google" id="ProtNLM"/>
    </source>
</evidence>
<dbReference type="GO" id="GO:0005840">
    <property type="term" value="C:ribosome"/>
    <property type="evidence" value="ECO:0007669"/>
    <property type="project" value="UniProtKB-KW"/>
</dbReference>
<comment type="similarity">
    <text evidence="1">Belongs to the bacterial ribosomal protein bL28 family.</text>
</comment>
<evidence type="ECO:0000256" key="2">
    <source>
        <dbReference type="ARBA" id="ARBA00022980"/>
    </source>
</evidence>
<dbReference type="EMBL" id="DNVO01000041">
    <property type="protein sequence ID" value="HBI35873.1"/>
    <property type="molecule type" value="Genomic_DNA"/>
</dbReference>
<name>A0A354G4D5_UNCKA</name>
<evidence type="ECO:0000313" key="4">
    <source>
        <dbReference type="EMBL" id="HBI35873.1"/>
    </source>
</evidence>
<accession>A0A354G4D5</accession>
<dbReference type="Proteomes" id="UP000261706">
    <property type="component" value="Unassembled WGS sequence"/>
</dbReference>
<protein>
    <recommendedName>
        <fullName evidence="6">50S ribosomal protein L28</fullName>
    </recommendedName>
</protein>
<dbReference type="GO" id="GO:1990904">
    <property type="term" value="C:ribonucleoprotein complex"/>
    <property type="evidence" value="ECO:0007669"/>
    <property type="project" value="UniProtKB-KW"/>
</dbReference>
<reference evidence="4 5" key="1">
    <citation type="journal article" date="2018" name="Nat. Biotechnol.">
        <title>A standardized bacterial taxonomy based on genome phylogeny substantially revises the tree of life.</title>
        <authorList>
            <person name="Parks D.H."/>
            <person name="Chuvochina M."/>
            <person name="Waite D.W."/>
            <person name="Rinke C."/>
            <person name="Skarshewski A."/>
            <person name="Chaumeil P.A."/>
            <person name="Hugenholtz P."/>
        </authorList>
    </citation>
    <scope>NUCLEOTIDE SEQUENCE [LARGE SCALE GENOMIC DNA]</scope>
    <source>
        <strain evidence="4">UBA12146</strain>
    </source>
</reference>
<dbReference type="InterPro" id="IPR034704">
    <property type="entry name" value="Ribosomal_bL28/bL31-like_sf"/>
</dbReference>
<dbReference type="Pfam" id="PF00830">
    <property type="entry name" value="Ribosomal_L28"/>
    <property type="match status" value="1"/>
</dbReference>
<organism evidence="4 5">
    <name type="scientific">candidate division WWE3 bacterium</name>
    <dbReference type="NCBI Taxonomy" id="2053526"/>
    <lineage>
        <taxon>Bacteria</taxon>
        <taxon>Katanobacteria</taxon>
    </lineage>
</organism>
<dbReference type="GO" id="GO:0003735">
    <property type="term" value="F:structural constituent of ribosome"/>
    <property type="evidence" value="ECO:0007669"/>
    <property type="project" value="InterPro"/>
</dbReference>
<evidence type="ECO:0000313" key="5">
    <source>
        <dbReference type="Proteomes" id="UP000261706"/>
    </source>
</evidence>
<dbReference type="AlphaFoldDB" id="A0A354G4D5"/>
<dbReference type="Gene3D" id="2.30.170.40">
    <property type="entry name" value="Ribosomal protein L28/L24"/>
    <property type="match status" value="1"/>
</dbReference>
<sequence>MYGLIHYVMSRICDFCGKTYQQGNLVPRGVGNRVTRRTTNKRKANLRSKRLEINGRMVRVTICASCLKRLKKDIKEANLALVQAQAQVAA</sequence>
<keyword evidence="2" id="KW-0689">Ribosomal protein</keyword>